<proteinExistence type="predicted"/>
<feature type="region of interest" description="Disordered" evidence="1">
    <location>
        <begin position="254"/>
        <end position="279"/>
    </location>
</feature>
<feature type="region of interest" description="Disordered" evidence="1">
    <location>
        <begin position="102"/>
        <end position="125"/>
    </location>
</feature>
<keyword evidence="4" id="KW-1185">Reference proteome</keyword>
<keyword evidence="2" id="KW-1133">Transmembrane helix</keyword>
<evidence type="ECO:0000256" key="2">
    <source>
        <dbReference type="SAM" id="Phobius"/>
    </source>
</evidence>
<name>A0A8H5LQ98_9AGAR</name>
<dbReference type="Proteomes" id="UP000518752">
    <property type="component" value="Unassembled WGS sequence"/>
</dbReference>
<dbReference type="EMBL" id="JAACJN010000169">
    <property type="protein sequence ID" value="KAF5365499.1"/>
    <property type="molecule type" value="Genomic_DNA"/>
</dbReference>
<gene>
    <name evidence="3" type="ORF">D9757_012975</name>
</gene>
<keyword evidence="2" id="KW-0472">Membrane</keyword>
<evidence type="ECO:0000256" key="1">
    <source>
        <dbReference type="SAM" id="MobiDB-lite"/>
    </source>
</evidence>
<dbReference type="AlphaFoldDB" id="A0A8H5LQ98"/>
<accession>A0A8H5LQ98</accession>
<feature type="region of interest" description="Disordered" evidence="1">
    <location>
        <begin position="189"/>
        <end position="227"/>
    </location>
</feature>
<dbReference type="OrthoDB" id="3130032at2759"/>
<sequence>MVSPGASATTPNSLPPPHSSESSGVVTIASATTSSNSPGAKTTIPASSDSSRVATTVPATSPSPPISTGVVTTAIVVTTSSAGVVNTVTLSSSSLSLSAQLQSESSSAPVPAPTTPNDTPASRRNRSFVPGAIVGSLVGTLLLGVCVFFYIRHRRQRRDYVVTPLEHCLQQQQQQHKKDALKDLNDLETAPSSAQLSPEPEETSALPELNQENGNGNGTIMGDSTTDYDHDVRVEVAEIRMTMGRMMDHVHRMESRIGSRRRDTESIASSDGPPPAYGS</sequence>
<keyword evidence="2" id="KW-0812">Transmembrane</keyword>
<feature type="compositionally biased region" description="Basic and acidic residues" evidence="1">
    <location>
        <begin position="254"/>
        <end position="265"/>
    </location>
</feature>
<feature type="compositionally biased region" description="Polar residues" evidence="1">
    <location>
        <begin position="19"/>
        <end position="52"/>
    </location>
</feature>
<evidence type="ECO:0000313" key="3">
    <source>
        <dbReference type="EMBL" id="KAF5365499.1"/>
    </source>
</evidence>
<feature type="region of interest" description="Disordered" evidence="1">
    <location>
        <begin position="1"/>
        <end position="65"/>
    </location>
</feature>
<organism evidence="3 4">
    <name type="scientific">Collybiopsis confluens</name>
    <dbReference type="NCBI Taxonomy" id="2823264"/>
    <lineage>
        <taxon>Eukaryota</taxon>
        <taxon>Fungi</taxon>
        <taxon>Dikarya</taxon>
        <taxon>Basidiomycota</taxon>
        <taxon>Agaricomycotina</taxon>
        <taxon>Agaricomycetes</taxon>
        <taxon>Agaricomycetidae</taxon>
        <taxon>Agaricales</taxon>
        <taxon>Marasmiineae</taxon>
        <taxon>Omphalotaceae</taxon>
        <taxon>Collybiopsis</taxon>
    </lineage>
</organism>
<feature type="compositionally biased region" description="Low complexity" evidence="1">
    <location>
        <begin position="53"/>
        <end position="65"/>
    </location>
</feature>
<protein>
    <submittedName>
        <fullName evidence="3">Uncharacterized protein</fullName>
    </submittedName>
</protein>
<feature type="compositionally biased region" description="Polar residues" evidence="1">
    <location>
        <begin position="1"/>
        <end position="12"/>
    </location>
</feature>
<reference evidence="3 4" key="1">
    <citation type="journal article" date="2020" name="ISME J.">
        <title>Uncovering the hidden diversity of litter-decomposition mechanisms in mushroom-forming fungi.</title>
        <authorList>
            <person name="Floudas D."/>
            <person name="Bentzer J."/>
            <person name="Ahren D."/>
            <person name="Johansson T."/>
            <person name="Persson P."/>
            <person name="Tunlid A."/>
        </authorList>
    </citation>
    <scope>NUCLEOTIDE SEQUENCE [LARGE SCALE GENOMIC DNA]</scope>
    <source>
        <strain evidence="3 4">CBS 406.79</strain>
    </source>
</reference>
<comment type="caution">
    <text evidence="3">The sequence shown here is derived from an EMBL/GenBank/DDBJ whole genome shotgun (WGS) entry which is preliminary data.</text>
</comment>
<evidence type="ECO:0000313" key="4">
    <source>
        <dbReference type="Proteomes" id="UP000518752"/>
    </source>
</evidence>
<feature type="transmembrane region" description="Helical" evidence="2">
    <location>
        <begin position="128"/>
        <end position="151"/>
    </location>
</feature>